<dbReference type="Gene3D" id="3.30.1380.20">
    <property type="entry name" value="Trafficking protein particle complex subunit 3"/>
    <property type="match status" value="1"/>
</dbReference>
<dbReference type="EMBL" id="MT776530">
    <property type="protein sequence ID" value="QNT35740.1"/>
    <property type="molecule type" value="Genomic_DNA"/>
</dbReference>
<gene>
    <name evidence="1" type="ORF">BODMHOLK_00031</name>
</gene>
<dbReference type="AlphaFoldDB" id="A0A7H1KP76"/>
<name>A0A7H1KP76_9EURY</name>
<proteinExistence type="predicted"/>
<evidence type="ECO:0008006" key="2">
    <source>
        <dbReference type="Google" id="ProtNLM"/>
    </source>
</evidence>
<protein>
    <recommendedName>
        <fullName evidence="2">4-vinyl reductase 4VR domain-containing protein</fullName>
    </recommendedName>
</protein>
<organism evidence="1">
    <name type="scientific">uncultured Methanosarcinales archaeon</name>
    <dbReference type="NCBI Taxonomy" id="183757"/>
    <lineage>
        <taxon>Archaea</taxon>
        <taxon>Methanobacteriati</taxon>
        <taxon>Methanobacteriota</taxon>
        <taxon>Stenosarchaea group</taxon>
        <taxon>Methanomicrobia</taxon>
        <taxon>Methanosarcinales</taxon>
        <taxon>environmental samples</taxon>
    </lineage>
</organism>
<dbReference type="InterPro" id="IPR024096">
    <property type="entry name" value="NO_sig/Golgi_transp_ligand-bd"/>
</dbReference>
<sequence length="154" mass="17435">MKTEGMEPDEDMNIPIYPRAGDLVLLMNSLVDVIGRGSAGILYNFGKQLAERYYARMSIPKDLDPDAIFKNILSSMMFSDWFTKTEIDRSNGFVVTLHNVFELDADEENCNFIRGFLAGLSSSIYHTPHTCKESRNPEKVSVFTLTARSSSMKY</sequence>
<dbReference type="SUPFAM" id="SSF111126">
    <property type="entry name" value="Ligand-binding domain in the NO signalling and Golgi transport"/>
    <property type="match status" value="1"/>
</dbReference>
<accession>A0A7H1KP76</accession>
<reference evidence="1" key="1">
    <citation type="submission" date="2020-07" db="EMBL/GenBank/DDBJ databases">
        <title>Unique genomic features of the anaerobic methanotrophic archaea.</title>
        <authorList>
            <person name="Chadwick G.L."/>
            <person name="Skennerton C.T."/>
            <person name="Laso-Perez R."/>
            <person name="Leu A.O."/>
            <person name="Speth D.R."/>
            <person name="Yu H."/>
            <person name="Morgan-Lang C."/>
            <person name="Hatzenpichler R."/>
            <person name="Goudeau D."/>
            <person name="Malmstrom R."/>
            <person name="Brazelton W.J."/>
            <person name="Woyke T."/>
            <person name="Hallam S.J."/>
            <person name="Tyson G.W."/>
            <person name="Wegener G."/>
            <person name="Boetius A."/>
            <person name="Orphan V."/>
        </authorList>
    </citation>
    <scope>NUCLEOTIDE SEQUENCE</scope>
</reference>
<evidence type="ECO:0000313" key="1">
    <source>
        <dbReference type="EMBL" id="QNT35740.1"/>
    </source>
</evidence>